<dbReference type="InterPro" id="IPR002429">
    <property type="entry name" value="CcO_II-like_C"/>
</dbReference>
<dbReference type="PANTHER" id="PTHR22888">
    <property type="entry name" value="CYTOCHROME C OXIDASE, SUBUNIT II"/>
    <property type="match status" value="1"/>
</dbReference>
<keyword evidence="3" id="KW-0813">Transport</keyword>
<feature type="transmembrane region" description="Helical" evidence="12">
    <location>
        <begin position="17"/>
        <end position="38"/>
    </location>
</feature>
<dbReference type="OrthoDB" id="3372at2157"/>
<evidence type="ECO:0000256" key="2">
    <source>
        <dbReference type="ARBA" id="ARBA00007866"/>
    </source>
</evidence>
<keyword evidence="5 12" id="KW-0812">Transmembrane</keyword>
<feature type="region of interest" description="Disordered" evidence="11">
    <location>
        <begin position="292"/>
        <end position="336"/>
    </location>
</feature>
<dbReference type="KEGG" id="hlr:HALLA_15730"/>
<reference evidence="14 15" key="1">
    <citation type="submission" date="2014-01" db="EMBL/GenBank/DDBJ databases">
        <authorList>
            <consortium name="DOE Joint Genome Institute"/>
            <person name="Anderson I."/>
            <person name="Huntemann M."/>
            <person name="Han J."/>
            <person name="Chen A."/>
            <person name="Kyrpides N."/>
            <person name="Mavromatis K."/>
            <person name="Markowitz V."/>
            <person name="Palaniappan K."/>
            <person name="Ivanova N."/>
            <person name="Schaumberg A."/>
            <person name="Pati A."/>
            <person name="Liolios K."/>
            <person name="Nordberg H.P."/>
            <person name="Cantor M.N."/>
            <person name="Hua S.X."/>
            <person name="Woyke T."/>
        </authorList>
    </citation>
    <scope>NUCLEOTIDE SEQUENCE [LARGE SCALE GENOMIC DNA]</scope>
    <source>
        <strain evidence="14 15">XH-48</strain>
    </source>
</reference>
<evidence type="ECO:0000313" key="14">
    <source>
        <dbReference type="EMBL" id="AHG00032.1"/>
    </source>
</evidence>
<dbReference type="HOGENOM" id="CLU_843609_0_0_2"/>
<keyword evidence="15" id="KW-1185">Reference proteome</keyword>
<keyword evidence="8 12" id="KW-1133">Transmembrane helix</keyword>
<evidence type="ECO:0000256" key="5">
    <source>
        <dbReference type="ARBA" id="ARBA00022692"/>
    </source>
</evidence>
<comment type="similarity">
    <text evidence="2">Belongs to the cytochrome c oxidase subunit 2 family.</text>
</comment>
<dbReference type="NCBIfam" id="TIGR02866">
    <property type="entry name" value="CoxB"/>
    <property type="match status" value="1"/>
</dbReference>
<dbReference type="SUPFAM" id="SSF49503">
    <property type="entry name" value="Cupredoxins"/>
    <property type="match status" value="1"/>
</dbReference>
<dbReference type="GeneID" id="25145869"/>
<dbReference type="AlphaFoldDB" id="W0JRV7"/>
<dbReference type="PANTHER" id="PTHR22888:SF9">
    <property type="entry name" value="CYTOCHROME C OXIDASE SUBUNIT 2"/>
    <property type="match status" value="1"/>
</dbReference>
<dbReference type="GO" id="GO:0016020">
    <property type="term" value="C:membrane"/>
    <property type="evidence" value="ECO:0007669"/>
    <property type="project" value="UniProtKB-SubCell"/>
</dbReference>
<keyword evidence="9" id="KW-0186">Copper</keyword>
<dbReference type="InterPro" id="IPR008972">
    <property type="entry name" value="Cupredoxin"/>
</dbReference>
<feature type="domain" description="Cytochrome oxidase subunit II copper A binding" evidence="13">
    <location>
        <begin position="103"/>
        <end position="215"/>
    </location>
</feature>
<evidence type="ECO:0000256" key="12">
    <source>
        <dbReference type="SAM" id="Phobius"/>
    </source>
</evidence>
<dbReference type="GO" id="GO:0005507">
    <property type="term" value="F:copper ion binding"/>
    <property type="evidence" value="ECO:0007669"/>
    <property type="project" value="InterPro"/>
</dbReference>
<gene>
    <name evidence="14" type="ORF">HALLA_15730</name>
</gene>
<dbReference type="eggNOG" id="arCOG01235">
    <property type="taxonomic scope" value="Archaea"/>
</dbReference>
<evidence type="ECO:0000256" key="11">
    <source>
        <dbReference type="SAM" id="MobiDB-lite"/>
    </source>
</evidence>
<dbReference type="Proteomes" id="UP000019024">
    <property type="component" value="Chromosome"/>
</dbReference>
<keyword evidence="10 12" id="KW-0472">Membrane</keyword>
<accession>W0JRV7</accession>
<evidence type="ECO:0000256" key="8">
    <source>
        <dbReference type="ARBA" id="ARBA00022989"/>
    </source>
</evidence>
<dbReference type="PROSITE" id="PS00078">
    <property type="entry name" value="COX2"/>
    <property type="match status" value="1"/>
</dbReference>
<proteinExistence type="inferred from homology"/>
<evidence type="ECO:0000256" key="4">
    <source>
        <dbReference type="ARBA" id="ARBA00022660"/>
    </source>
</evidence>
<feature type="transmembrane region" description="Helical" evidence="12">
    <location>
        <begin position="71"/>
        <end position="96"/>
    </location>
</feature>
<dbReference type="STRING" id="797299.HALLA_15730"/>
<evidence type="ECO:0000256" key="10">
    <source>
        <dbReference type="ARBA" id="ARBA00023136"/>
    </source>
</evidence>
<keyword evidence="7" id="KW-0249">Electron transport</keyword>
<keyword evidence="6" id="KW-0479">Metal-binding</keyword>
<evidence type="ECO:0000256" key="9">
    <source>
        <dbReference type="ARBA" id="ARBA00023008"/>
    </source>
</evidence>
<evidence type="ECO:0000256" key="3">
    <source>
        <dbReference type="ARBA" id="ARBA00022448"/>
    </source>
</evidence>
<dbReference type="RefSeq" id="WP_049953272.1">
    <property type="nucleotide sequence ID" value="NZ_CP007055.1"/>
</dbReference>
<dbReference type="InterPro" id="IPR001505">
    <property type="entry name" value="Copper_CuA"/>
</dbReference>
<evidence type="ECO:0000256" key="1">
    <source>
        <dbReference type="ARBA" id="ARBA00004141"/>
    </source>
</evidence>
<protein>
    <submittedName>
        <fullName evidence="14">Cytochrome C oxidase subunit II</fullName>
    </submittedName>
</protein>
<dbReference type="PROSITE" id="PS50857">
    <property type="entry name" value="COX2_CUA"/>
    <property type="match status" value="1"/>
</dbReference>
<dbReference type="GO" id="GO:0004129">
    <property type="term" value="F:cytochrome-c oxidase activity"/>
    <property type="evidence" value="ECO:0007669"/>
    <property type="project" value="InterPro"/>
</dbReference>
<evidence type="ECO:0000256" key="6">
    <source>
        <dbReference type="ARBA" id="ARBA00022723"/>
    </source>
</evidence>
<dbReference type="Gene3D" id="2.60.40.420">
    <property type="entry name" value="Cupredoxins - blue copper proteins"/>
    <property type="match status" value="1"/>
</dbReference>
<evidence type="ECO:0000313" key="15">
    <source>
        <dbReference type="Proteomes" id="UP000019024"/>
    </source>
</evidence>
<dbReference type="GO" id="GO:0042773">
    <property type="term" value="P:ATP synthesis coupled electron transport"/>
    <property type="evidence" value="ECO:0007669"/>
    <property type="project" value="TreeGrafter"/>
</dbReference>
<dbReference type="InterPro" id="IPR045187">
    <property type="entry name" value="CcO_II"/>
</dbReference>
<evidence type="ECO:0000259" key="13">
    <source>
        <dbReference type="PROSITE" id="PS50857"/>
    </source>
</evidence>
<dbReference type="Pfam" id="PF00116">
    <property type="entry name" value="COX2"/>
    <property type="match status" value="1"/>
</dbReference>
<evidence type="ECO:0000256" key="7">
    <source>
        <dbReference type="ARBA" id="ARBA00022982"/>
    </source>
</evidence>
<dbReference type="InterPro" id="IPR014222">
    <property type="entry name" value="Cyt_c_oxidase_su2"/>
</dbReference>
<name>W0JRV7_9EURY</name>
<feature type="compositionally biased region" description="Acidic residues" evidence="11">
    <location>
        <begin position="306"/>
        <end position="328"/>
    </location>
</feature>
<dbReference type="EMBL" id="CP007055">
    <property type="protein sequence ID" value="AHG00032.1"/>
    <property type="molecule type" value="Genomic_DNA"/>
</dbReference>
<organism evidence="14 15">
    <name type="scientific">Halostagnicola larsenii XH-48</name>
    <dbReference type="NCBI Taxonomy" id="797299"/>
    <lineage>
        <taxon>Archaea</taxon>
        <taxon>Methanobacteriati</taxon>
        <taxon>Methanobacteriota</taxon>
        <taxon>Stenosarchaea group</taxon>
        <taxon>Halobacteria</taxon>
        <taxon>Halobacteriales</taxon>
        <taxon>Natrialbaceae</taxon>
        <taxon>Halostagnicola</taxon>
    </lineage>
</organism>
<sequence length="336" mass="36874">MGTGAEDMTRSDVFGDIFLVFLALGTLVGILVISYTLYNSYKYRDTEDRSDDENLPALGELPTGGGSGKKLFVSFILSAIVVIALIVWTYGMLLYVEDGPDEEPAVEVDVQGATFSWSYEYDNGLEPTELVVPAGEHVELNVTSIDVWHTFGISQERVKADAIPGEHDETWFIADETGTHEGAIECYELCGSGHSNMEGDLVVYEQDRYEEWVDEQFTLNITVEDGNEEPVTDGVDEITLEHTEEDGHDYSYDGSEFENGSITINEIDQGGTYDLVITPEDGSQFEPVEEELDFTGPTEETYTLESPDDESSGDDESGNTNDGDDESGSGDQGGEN</sequence>
<dbReference type="GO" id="GO:0016491">
    <property type="term" value="F:oxidoreductase activity"/>
    <property type="evidence" value="ECO:0007669"/>
    <property type="project" value="InterPro"/>
</dbReference>
<comment type="subcellular location">
    <subcellularLocation>
        <location evidence="1">Membrane</location>
        <topology evidence="1">Multi-pass membrane protein</topology>
    </subcellularLocation>
</comment>
<keyword evidence="4" id="KW-0679">Respiratory chain</keyword>